<evidence type="ECO:0000256" key="2">
    <source>
        <dbReference type="SAM" id="SignalP"/>
    </source>
</evidence>
<sequence length="498" mass="53711">MRRRDVLRLSAAASFSAGAGALVLGSRGGPALPVGPAAEGTGPDPADMAQMPGMSMVPIKGTVRPAAVLTPFTDAMPRLADAVPTATTADADYYTINVQQSTAAIAPGALTSILSYGGGFIGPTIRATRNRRVVAKFTNSLTESVVVHLHGGHTPAASDGFPTDEIVAGGTKVNTYPNTQRAATLWYHDHLHMMEAPHVYQGLHGMYIIRDPWEDGLRLPSGRYDVPILLRDAYLNDDNSLLYDPFLDWTVVLANGKPRPYFPVAPRKYRFRFLNGSNHRAFSLTLSDGRPVVQIASDGGLLAAPVSTASIEISSAERAEVVIDFSGCAHGTQLFLQDATLGQVLRFDVTESCGADLSQVPAQLAASLPPLPAANRTRSIELSLTPDGNYFPINGQIFDPDRVDSRIALGSTEIWTITDVSGWEHNFHLHLVQFRILDVNGLAPDPTQRGWKDTVVIPKNGVVRIQASFTDYPGKYVYHCHLLEHASYTGMMATMVVA</sequence>
<feature type="domain" description="Plastocyanin-like" evidence="4">
    <location>
        <begin position="98"/>
        <end position="212"/>
    </location>
</feature>
<comment type="similarity">
    <text evidence="1">Belongs to the multicopper oxidase family.</text>
</comment>
<name>A0ABN2V6K9_9ACTN</name>
<dbReference type="InterPro" id="IPR008972">
    <property type="entry name" value="Cupredoxin"/>
</dbReference>
<accession>A0ABN2V6K9</accession>
<dbReference type="Pfam" id="PF07732">
    <property type="entry name" value="Cu-oxidase_3"/>
    <property type="match status" value="1"/>
</dbReference>
<dbReference type="PANTHER" id="PTHR48267">
    <property type="entry name" value="CUPREDOXIN SUPERFAMILY PROTEIN"/>
    <property type="match status" value="1"/>
</dbReference>
<comment type="caution">
    <text evidence="5">The sequence shown here is derived from an EMBL/GenBank/DDBJ whole genome shotgun (WGS) entry which is preliminary data.</text>
</comment>
<dbReference type="EMBL" id="BAAAQN010000056">
    <property type="protein sequence ID" value="GAA2053537.1"/>
    <property type="molecule type" value="Genomic_DNA"/>
</dbReference>
<dbReference type="InterPro" id="IPR011706">
    <property type="entry name" value="Cu-oxidase_C"/>
</dbReference>
<evidence type="ECO:0000313" key="5">
    <source>
        <dbReference type="EMBL" id="GAA2053537.1"/>
    </source>
</evidence>
<dbReference type="InterPro" id="IPR011707">
    <property type="entry name" value="Cu-oxidase-like_N"/>
</dbReference>
<dbReference type="InterPro" id="IPR045087">
    <property type="entry name" value="Cu-oxidase_fam"/>
</dbReference>
<protein>
    <submittedName>
        <fullName evidence="5">Multicopper oxidase family protein</fullName>
    </submittedName>
</protein>
<feature type="domain" description="Plastocyanin-like" evidence="3">
    <location>
        <begin position="387"/>
        <end position="497"/>
    </location>
</feature>
<keyword evidence="6" id="KW-1185">Reference proteome</keyword>
<keyword evidence="2" id="KW-0732">Signal</keyword>
<reference evidence="5 6" key="1">
    <citation type="journal article" date="2019" name="Int. J. Syst. Evol. Microbiol.">
        <title>The Global Catalogue of Microorganisms (GCM) 10K type strain sequencing project: providing services to taxonomists for standard genome sequencing and annotation.</title>
        <authorList>
            <consortium name="The Broad Institute Genomics Platform"/>
            <consortium name="The Broad Institute Genome Sequencing Center for Infectious Disease"/>
            <person name="Wu L."/>
            <person name="Ma J."/>
        </authorList>
    </citation>
    <scope>NUCLEOTIDE SEQUENCE [LARGE SCALE GENOMIC DNA]</scope>
    <source>
        <strain evidence="5 6">JCM 16014</strain>
    </source>
</reference>
<dbReference type="Pfam" id="PF07731">
    <property type="entry name" value="Cu-oxidase_2"/>
    <property type="match status" value="1"/>
</dbReference>
<proteinExistence type="inferred from homology"/>
<dbReference type="CDD" id="cd13890">
    <property type="entry name" value="CuRO_3_CueO_FtsP"/>
    <property type="match status" value="1"/>
</dbReference>
<organism evidence="5 6">
    <name type="scientific">Catenulispora yoronensis</name>
    <dbReference type="NCBI Taxonomy" id="450799"/>
    <lineage>
        <taxon>Bacteria</taxon>
        <taxon>Bacillati</taxon>
        <taxon>Actinomycetota</taxon>
        <taxon>Actinomycetes</taxon>
        <taxon>Catenulisporales</taxon>
        <taxon>Catenulisporaceae</taxon>
        <taxon>Catenulispora</taxon>
    </lineage>
</organism>
<evidence type="ECO:0000256" key="1">
    <source>
        <dbReference type="ARBA" id="ARBA00010609"/>
    </source>
</evidence>
<evidence type="ECO:0000313" key="6">
    <source>
        <dbReference type="Proteomes" id="UP001500751"/>
    </source>
</evidence>
<dbReference type="Proteomes" id="UP001500751">
    <property type="component" value="Unassembled WGS sequence"/>
</dbReference>
<gene>
    <name evidence="5" type="ORF">GCM10009839_71800</name>
</gene>
<evidence type="ECO:0000259" key="3">
    <source>
        <dbReference type="Pfam" id="PF07731"/>
    </source>
</evidence>
<dbReference type="Gene3D" id="2.60.40.420">
    <property type="entry name" value="Cupredoxins - blue copper proteins"/>
    <property type="match status" value="3"/>
</dbReference>
<evidence type="ECO:0000259" key="4">
    <source>
        <dbReference type="Pfam" id="PF07732"/>
    </source>
</evidence>
<feature type="chain" id="PRO_5045707833" evidence="2">
    <location>
        <begin position="20"/>
        <end position="498"/>
    </location>
</feature>
<dbReference type="PANTHER" id="PTHR48267:SF1">
    <property type="entry name" value="BILIRUBIN OXIDASE"/>
    <property type="match status" value="1"/>
</dbReference>
<feature type="signal peptide" evidence="2">
    <location>
        <begin position="1"/>
        <end position="19"/>
    </location>
</feature>
<dbReference type="RefSeq" id="WP_344670161.1">
    <property type="nucleotide sequence ID" value="NZ_BAAAQN010000056.1"/>
</dbReference>
<dbReference type="SUPFAM" id="SSF49503">
    <property type="entry name" value="Cupredoxins"/>
    <property type="match status" value="3"/>
</dbReference>